<dbReference type="Proteomes" id="UP001157502">
    <property type="component" value="Chromosome 1"/>
</dbReference>
<accession>A0ACC2HKF9</accession>
<proteinExistence type="predicted"/>
<dbReference type="EMBL" id="CM055728">
    <property type="protein sequence ID" value="KAJ8016227.1"/>
    <property type="molecule type" value="Genomic_DNA"/>
</dbReference>
<keyword evidence="2" id="KW-1185">Reference proteome</keyword>
<name>A0ACC2HKF9_DALPE</name>
<sequence length="852" mass="94018">MGKCMDPCDSHNGNRANFLARRRLHNETAREFGNSLRRLMSKAYPTVDSPTLDLFTRDRFIEHVCSGDARVTLRAAGPSTLEQAINVASEMEIIRSLEHTSSAPDVRVRGVSEQTSASDRRIEVLLGVVEELRQEVRALHTEVKKGRMPVSNGAAVSAQLGGGPVARGPSGVNNDRMARRGPEVQYLGHIISAKGVMADPAKIEAVRSWPTPKNQTEGLEGQLARWVEQLANFHYKIVHRPGKQHGNADALSRLPAFHEELVANPSPPVVAVVRQVGQLVEADWNIVDDLAQAQQEDAEIKLLIELKKRNGGSGAELQSNSAVRKYAPVWDQLQVQGQRLVRIPPVNSDAAHQVQVVLPKSLVPKVLAMLHSAKTGGHLGVQKLQGKVKDRFYWMGWFSDVKQWCRECVDCASRKTQGRAPRALLNPSVTARPYERIALDILGPLPETPRGNKYILVVGDYFSKWTEAFALPNQEGVSIARVVAEEWVCRFGTPRSVHSDQGRNFESNLFKDLCQLLGIHKTRTSAYSPQSDGMIERFNRTLLSMLSLFVDDNQLNWDLLLPYVMMAYRSSIHASTGFTPYKVLFGQEIVLPVDVMLDVDHRETFASVSEYVAGLADTLSTVVGAVKRHQAKASGQQKTNFDFRANFQYYSVGELVWLRNKAKKRGVCPKLQRRYKGPFAILEQVSEVLYRIKQVEGGPETVVHFNRLKPFVPSTLVAGVPLPNAEEVSPVLGPGVSMGEEHRPGVPGHETITADQHAGLVVPAASSQRVPGHGTTTEDQHAGLVVPAASSQRVPGHGTTTEDQHAGLVVPAASSPRERSVGLPPMRSLQRAGRGRDRRPPAWFTDYEVVKE</sequence>
<comment type="caution">
    <text evidence="1">The sequence shown here is derived from an EMBL/GenBank/DDBJ whole genome shotgun (WGS) entry which is preliminary data.</text>
</comment>
<reference evidence="1" key="1">
    <citation type="submission" date="2021-05" db="EMBL/GenBank/DDBJ databases">
        <authorList>
            <person name="Pan Q."/>
            <person name="Jouanno E."/>
            <person name="Zahm M."/>
            <person name="Klopp C."/>
            <person name="Cabau C."/>
            <person name="Louis A."/>
            <person name="Berthelot C."/>
            <person name="Parey E."/>
            <person name="Roest Crollius H."/>
            <person name="Montfort J."/>
            <person name="Robinson-Rechavi M."/>
            <person name="Bouchez O."/>
            <person name="Lampietro C."/>
            <person name="Lopez Roques C."/>
            <person name="Donnadieu C."/>
            <person name="Postlethwait J."/>
            <person name="Bobe J."/>
            <person name="Dillon D."/>
            <person name="Chandos A."/>
            <person name="von Hippel F."/>
            <person name="Guiguen Y."/>
        </authorList>
    </citation>
    <scope>NUCLEOTIDE SEQUENCE</scope>
    <source>
        <strain evidence="1">YG-Jan2019</strain>
    </source>
</reference>
<gene>
    <name evidence="1" type="ORF">DPEC_G00005010</name>
</gene>
<organism evidence="1 2">
    <name type="scientific">Dallia pectoralis</name>
    <name type="common">Alaska blackfish</name>
    <dbReference type="NCBI Taxonomy" id="75939"/>
    <lineage>
        <taxon>Eukaryota</taxon>
        <taxon>Metazoa</taxon>
        <taxon>Chordata</taxon>
        <taxon>Craniata</taxon>
        <taxon>Vertebrata</taxon>
        <taxon>Euteleostomi</taxon>
        <taxon>Actinopterygii</taxon>
        <taxon>Neopterygii</taxon>
        <taxon>Teleostei</taxon>
        <taxon>Protacanthopterygii</taxon>
        <taxon>Esociformes</taxon>
        <taxon>Umbridae</taxon>
        <taxon>Dallia</taxon>
    </lineage>
</organism>
<evidence type="ECO:0000313" key="2">
    <source>
        <dbReference type="Proteomes" id="UP001157502"/>
    </source>
</evidence>
<evidence type="ECO:0000313" key="1">
    <source>
        <dbReference type="EMBL" id="KAJ8016227.1"/>
    </source>
</evidence>
<protein>
    <submittedName>
        <fullName evidence="1">Uncharacterized protein</fullName>
    </submittedName>
</protein>